<dbReference type="PANTHER" id="PTHR46458:SF18">
    <property type="entry name" value="GLOBIN DOMAIN-CONTAINING PROTEIN"/>
    <property type="match status" value="1"/>
</dbReference>
<dbReference type="InterPro" id="IPR009050">
    <property type="entry name" value="Globin-like_sf"/>
</dbReference>
<feature type="compositionally biased region" description="Polar residues" evidence="4">
    <location>
        <begin position="42"/>
        <end position="53"/>
    </location>
</feature>
<dbReference type="eggNOG" id="KOG3378">
    <property type="taxonomic scope" value="Eukaryota"/>
</dbReference>
<evidence type="ECO:0000256" key="4">
    <source>
        <dbReference type="SAM" id="MobiDB-lite"/>
    </source>
</evidence>
<keyword evidence="1" id="KW-0349">Heme</keyword>
<keyword evidence="2" id="KW-0479">Metal-binding</keyword>
<proteinExistence type="predicted"/>
<name>A0A1I7RWJ6_BURXY</name>
<feature type="compositionally biased region" description="Polar residues" evidence="4">
    <location>
        <begin position="344"/>
        <end position="357"/>
    </location>
</feature>
<evidence type="ECO:0000256" key="1">
    <source>
        <dbReference type="ARBA" id="ARBA00022617"/>
    </source>
</evidence>
<keyword evidence="3" id="KW-0408">Iron</keyword>
<feature type="region of interest" description="Disordered" evidence="4">
    <location>
        <begin position="321"/>
        <end position="357"/>
    </location>
</feature>
<evidence type="ECO:0000313" key="5">
    <source>
        <dbReference type="Proteomes" id="UP000095284"/>
    </source>
</evidence>
<sequence>MFLIAKIVRGRRLLHELEQAEKEKEKERERERVEAHRKSLRGDSTASTGSSANSKHEKSGGFTHHRRTGAKDDADAKKKSVVLVESNDKASTSGENKEEPRLRRRKKALRQKTDISLGVETNHELAQRMRRTSSMPSVVDAMHKTSMDRVRHYNYDLKLSKLQKRALRFTWHRLQTRNGGKRVDNVFEDVYDRLMRLVPVMKEMFTTRAFLSAMSKHEVATPRDHARFTVKMIDSVIKNLDTDEKKRTDTLSEFDPVLIGRAHAVLRPYGFVASIWEKLGETIIDVVLVQDAVRDLPGAGQAWVVLTACLVDQLRAGFEQNREPKSRVPGRCPMHEMNKHSPHPTHSPNLPQRSNSPILDLDQATEQLRQNSINRERSSPPRESGFLHQQSLPYPYMDEEVSDENTDSGNLGLNLNEQAMLRQQQEEDIRVAEALISARYMDKSSECRPRHHHSVAALHHSSTPSSQPMTPHSSSPIHAPIATLDRSGSSSRCTSPGVRLPHRQRSPSHHQLEEAAMLNQRAISSGAIPTIDDSPSKARRCSQPLESRYRHSSKFY</sequence>
<dbReference type="CDD" id="cd01040">
    <property type="entry name" value="Mb-like"/>
    <property type="match status" value="1"/>
</dbReference>
<feature type="compositionally biased region" description="Basic and acidic residues" evidence="4">
    <location>
        <begin position="69"/>
        <end position="78"/>
    </location>
</feature>
<feature type="compositionally biased region" description="Basic and acidic residues" evidence="4">
    <location>
        <begin position="18"/>
        <end position="41"/>
    </location>
</feature>
<feature type="compositionally biased region" description="Polar residues" evidence="4">
    <location>
        <begin position="463"/>
        <end position="476"/>
    </location>
</feature>
<feature type="region of interest" description="Disordered" evidence="4">
    <location>
        <begin position="525"/>
        <end position="556"/>
    </location>
</feature>
<dbReference type="GO" id="GO:0020037">
    <property type="term" value="F:heme binding"/>
    <property type="evidence" value="ECO:0007669"/>
    <property type="project" value="InterPro"/>
</dbReference>
<dbReference type="InterPro" id="IPR012292">
    <property type="entry name" value="Globin/Proto"/>
</dbReference>
<evidence type="ECO:0000256" key="2">
    <source>
        <dbReference type="ARBA" id="ARBA00022723"/>
    </source>
</evidence>
<feature type="region of interest" description="Disordered" evidence="4">
    <location>
        <begin position="18"/>
        <end position="113"/>
    </location>
</feature>
<feature type="region of interest" description="Disordered" evidence="4">
    <location>
        <begin position="446"/>
        <end position="510"/>
    </location>
</feature>
<dbReference type="GO" id="GO:0046872">
    <property type="term" value="F:metal ion binding"/>
    <property type="evidence" value="ECO:0007669"/>
    <property type="project" value="UniProtKB-KW"/>
</dbReference>
<organism evidence="5 6">
    <name type="scientific">Bursaphelenchus xylophilus</name>
    <name type="common">Pinewood nematode worm</name>
    <name type="synonym">Aphelenchoides xylophilus</name>
    <dbReference type="NCBI Taxonomy" id="6326"/>
    <lineage>
        <taxon>Eukaryota</taxon>
        <taxon>Metazoa</taxon>
        <taxon>Ecdysozoa</taxon>
        <taxon>Nematoda</taxon>
        <taxon>Chromadorea</taxon>
        <taxon>Rhabditida</taxon>
        <taxon>Tylenchina</taxon>
        <taxon>Tylenchomorpha</taxon>
        <taxon>Aphelenchoidea</taxon>
        <taxon>Aphelenchoididae</taxon>
        <taxon>Bursaphelenchus</taxon>
    </lineage>
</organism>
<dbReference type="Proteomes" id="UP000095284">
    <property type="component" value="Unplaced"/>
</dbReference>
<dbReference type="AlphaFoldDB" id="A0A1I7RWJ6"/>
<reference evidence="6" key="1">
    <citation type="submission" date="2016-11" db="UniProtKB">
        <authorList>
            <consortium name="WormBaseParasite"/>
        </authorList>
    </citation>
    <scope>IDENTIFICATION</scope>
</reference>
<dbReference type="SUPFAM" id="SSF46458">
    <property type="entry name" value="Globin-like"/>
    <property type="match status" value="1"/>
</dbReference>
<dbReference type="WBParaSite" id="BXY_0510900.1">
    <property type="protein sequence ID" value="BXY_0510900.1"/>
    <property type="gene ID" value="BXY_0510900"/>
</dbReference>
<accession>A0A1I7RWJ6</accession>
<protein>
    <submittedName>
        <fullName evidence="6">GLOBIN domain-containing protein</fullName>
    </submittedName>
</protein>
<dbReference type="PANTHER" id="PTHR46458">
    <property type="entry name" value="BLR2807 PROTEIN"/>
    <property type="match status" value="1"/>
</dbReference>
<evidence type="ECO:0000256" key="3">
    <source>
        <dbReference type="ARBA" id="ARBA00023004"/>
    </source>
</evidence>
<dbReference type="GO" id="GO:0019825">
    <property type="term" value="F:oxygen binding"/>
    <property type="evidence" value="ECO:0007669"/>
    <property type="project" value="InterPro"/>
</dbReference>
<dbReference type="InterPro" id="IPR050532">
    <property type="entry name" value="Globin-like_OT"/>
</dbReference>
<evidence type="ECO:0000313" key="6">
    <source>
        <dbReference type="WBParaSite" id="BXY_0510900.1"/>
    </source>
</evidence>
<dbReference type="InterPro" id="IPR044399">
    <property type="entry name" value="Mb-like_M"/>
</dbReference>
<dbReference type="Gene3D" id="1.10.490.10">
    <property type="entry name" value="Globins"/>
    <property type="match status" value="1"/>
</dbReference>